<dbReference type="GO" id="GO:0020037">
    <property type="term" value="F:heme binding"/>
    <property type="evidence" value="ECO:0007669"/>
    <property type="project" value="InterPro"/>
</dbReference>
<organism evidence="3">
    <name type="scientific">uncultured alpha proteobacterium EB080_L84F03</name>
    <dbReference type="NCBI Taxonomy" id="711004"/>
    <lineage>
        <taxon>Bacteria</taxon>
        <taxon>Pseudomonadati</taxon>
        <taxon>Pseudomonadota</taxon>
        <taxon>Alphaproteobacteria</taxon>
        <taxon>environmental samples</taxon>
    </lineage>
</organism>
<evidence type="ECO:0000313" key="3">
    <source>
        <dbReference type="EMBL" id="ADI20589.1"/>
    </source>
</evidence>
<dbReference type="InterPro" id="IPR002397">
    <property type="entry name" value="Cyt_P450_B"/>
</dbReference>
<dbReference type="Gene3D" id="1.10.630.10">
    <property type="entry name" value="Cytochrome P450"/>
    <property type="match status" value="1"/>
</dbReference>
<dbReference type="PANTHER" id="PTHR46696:SF1">
    <property type="entry name" value="CYTOCHROME P450 YJIB-RELATED"/>
    <property type="match status" value="1"/>
</dbReference>
<dbReference type="InterPro" id="IPR001128">
    <property type="entry name" value="Cyt_P450"/>
</dbReference>
<name>E0Y1P8_9PROT</name>
<dbReference type="PANTHER" id="PTHR46696">
    <property type="entry name" value="P450, PUTATIVE (EUROFUNG)-RELATED"/>
    <property type="match status" value="1"/>
</dbReference>
<dbReference type="GO" id="GO:0004497">
    <property type="term" value="F:monooxygenase activity"/>
    <property type="evidence" value="ECO:0007669"/>
    <property type="project" value="UniProtKB-KW"/>
</dbReference>
<proteinExistence type="inferred from homology"/>
<dbReference type="PROSITE" id="PS00086">
    <property type="entry name" value="CYTOCHROME_P450"/>
    <property type="match status" value="1"/>
</dbReference>
<dbReference type="CDD" id="cd11037">
    <property type="entry name" value="CYP199A2-like"/>
    <property type="match status" value="1"/>
</dbReference>
<dbReference type="AlphaFoldDB" id="E0Y1P8"/>
<keyword evidence="2" id="KW-0408">Iron</keyword>
<dbReference type="Pfam" id="PF00067">
    <property type="entry name" value="p450"/>
    <property type="match status" value="1"/>
</dbReference>
<sequence length="391" mass="43395">MKAISYHPDFYGDAFILDPLPHYADMRAIGPVVWLEQNNAYAVARDAEVKDVLRRADVFVSGKGLSLNDDVNAMLVGSTLNSDGDLHHKRRSITARPIMPKNIEPLRAHIESIAQDLAFTLSEKKHFDAVTEFAQVLPLAVVVDLVGLGDAGEGSMLKWASATFNLFEGRNARSKAAFDDLVGLQRFLSEYGKPERLKDGGLAKRIFEVAAEKGLSESEAAQQMRDYINPSLDTTISVAGFAAYYFAKYPEQWQLLREDPSLVANAVEEIVRMTTPIRAFSRYVAQDTIISGVDIEQGSRIIAIYASANRDDAVWENPNTFDVRRAVRKHIGFGHGVHTCMGLHLARLELVSLITAMLTLVKCWHLEGAPTIAMNNTIRAFAHLPIRIETE</sequence>
<keyword evidence="2" id="KW-0349">Heme</keyword>
<comment type="similarity">
    <text evidence="1 2">Belongs to the cytochrome P450 family.</text>
</comment>
<accession>E0Y1P8</accession>
<keyword evidence="2" id="KW-0560">Oxidoreductase</keyword>
<evidence type="ECO:0000256" key="2">
    <source>
        <dbReference type="RuleBase" id="RU000461"/>
    </source>
</evidence>
<dbReference type="PRINTS" id="PR00359">
    <property type="entry name" value="BP450"/>
</dbReference>
<dbReference type="InterPro" id="IPR017972">
    <property type="entry name" value="Cyt_P450_CS"/>
</dbReference>
<dbReference type="InterPro" id="IPR036396">
    <property type="entry name" value="Cyt_P450_sf"/>
</dbReference>
<dbReference type="GO" id="GO:0005506">
    <property type="term" value="F:iron ion binding"/>
    <property type="evidence" value="ECO:0007669"/>
    <property type="project" value="InterPro"/>
</dbReference>
<keyword evidence="2" id="KW-0479">Metal-binding</keyword>
<protein>
    <recommendedName>
        <fullName evidence="4">Cytochrome p450</fullName>
    </recommendedName>
</protein>
<evidence type="ECO:0008006" key="4">
    <source>
        <dbReference type="Google" id="ProtNLM"/>
    </source>
</evidence>
<keyword evidence="2" id="KW-0503">Monooxygenase</keyword>
<dbReference type="EMBL" id="GU474943">
    <property type="protein sequence ID" value="ADI20589.1"/>
    <property type="molecule type" value="Genomic_DNA"/>
</dbReference>
<evidence type="ECO:0000256" key="1">
    <source>
        <dbReference type="ARBA" id="ARBA00010617"/>
    </source>
</evidence>
<dbReference type="GO" id="GO:0016705">
    <property type="term" value="F:oxidoreductase activity, acting on paired donors, with incorporation or reduction of molecular oxygen"/>
    <property type="evidence" value="ECO:0007669"/>
    <property type="project" value="InterPro"/>
</dbReference>
<reference evidence="3" key="1">
    <citation type="journal article" date="2011" name="Environ. Microbiol.">
        <title>Time-series analyses of Monterey Bay coastal microbial picoplankton using a 'genome proxy' microarray.</title>
        <authorList>
            <person name="Rich V.I."/>
            <person name="Pham V.D."/>
            <person name="Eppley J."/>
            <person name="Shi Y."/>
            <person name="DeLong E.F."/>
        </authorList>
    </citation>
    <scope>NUCLEOTIDE SEQUENCE</scope>
</reference>
<dbReference type="SUPFAM" id="SSF48264">
    <property type="entry name" value="Cytochrome P450"/>
    <property type="match status" value="1"/>
</dbReference>